<proteinExistence type="predicted"/>
<dbReference type="AlphaFoldDB" id="E2A0H4"/>
<dbReference type="EMBL" id="GL435613">
    <property type="protein sequence ID" value="EFN73065.1"/>
    <property type="molecule type" value="Genomic_DNA"/>
</dbReference>
<dbReference type="OMA" id="IFYETHT"/>
<dbReference type="GO" id="GO:0003676">
    <property type="term" value="F:nucleic acid binding"/>
    <property type="evidence" value="ECO:0007669"/>
    <property type="project" value="InterPro"/>
</dbReference>
<organism evidence="2">
    <name type="scientific">Camponotus floridanus</name>
    <name type="common">Florida carpenter ant</name>
    <dbReference type="NCBI Taxonomy" id="104421"/>
    <lineage>
        <taxon>Eukaryota</taxon>
        <taxon>Metazoa</taxon>
        <taxon>Ecdysozoa</taxon>
        <taxon>Arthropoda</taxon>
        <taxon>Hexapoda</taxon>
        <taxon>Insecta</taxon>
        <taxon>Pterygota</taxon>
        <taxon>Neoptera</taxon>
        <taxon>Endopterygota</taxon>
        <taxon>Hymenoptera</taxon>
        <taxon>Apocrita</taxon>
        <taxon>Aculeata</taxon>
        <taxon>Formicoidea</taxon>
        <taxon>Formicidae</taxon>
        <taxon>Formicinae</taxon>
        <taxon>Camponotus</taxon>
    </lineage>
</organism>
<dbReference type="Proteomes" id="UP000000311">
    <property type="component" value="Unassembled WGS sequence"/>
</dbReference>
<dbReference type="PANTHER" id="PTHR47326">
    <property type="entry name" value="TRANSPOSABLE ELEMENT TC3 TRANSPOSASE-LIKE PROTEIN"/>
    <property type="match status" value="1"/>
</dbReference>
<accession>E2A0H4</accession>
<dbReference type="PANTHER" id="PTHR47326:SF1">
    <property type="entry name" value="HTH PSQ-TYPE DOMAIN-CONTAINING PROTEIN"/>
    <property type="match status" value="1"/>
</dbReference>
<evidence type="ECO:0000313" key="2">
    <source>
        <dbReference type="Proteomes" id="UP000000311"/>
    </source>
</evidence>
<dbReference type="InParanoid" id="E2A0H4"/>
<protein>
    <recommendedName>
        <fullName evidence="3">Histone-lysine N-methyltransferase SETMAR</fullName>
    </recommendedName>
</protein>
<dbReference type="InterPro" id="IPR036397">
    <property type="entry name" value="RNaseH_sf"/>
</dbReference>
<keyword evidence="2" id="KW-1185">Reference proteome</keyword>
<evidence type="ECO:0000313" key="1">
    <source>
        <dbReference type="EMBL" id="EFN73065.1"/>
    </source>
</evidence>
<evidence type="ECO:0008006" key="3">
    <source>
        <dbReference type="Google" id="ProtNLM"/>
    </source>
</evidence>
<gene>
    <name evidence="1" type="ORF">EAG_00196</name>
</gene>
<reference evidence="1 2" key="1">
    <citation type="journal article" date="2010" name="Science">
        <title>Genomic comparison of the ants Camponotus floridanus and Harpegnathos saltator.</title>
        <authorList>
            <person name="Bonasio R."/>
            <person name="Zhang G."/>
            <person name="Ye C."/>
            <person name="Mutti N.S."/>
            <person name="Fang X."/>
            <person name="Qin N."/>
            <person name="Donahue G."/>
            <person name="Yang P."/>
            <person name="Li Q."/>
            <person name="Li C."/>
            <person name="Zhang P."/>
            <person name="Huang Z."/>
            <person name="Berger S.L."/>
            <person name="Reinberg D."/>
            <person name="Wang J."/>
            <person name="Liebig J."/>
        </authorList>
    </citation>
    <scope>NUCLEOTIDE SEQUENCE [LARGE SCALE GENOMIC DNA]</scope>
    <source>
        <strain evidence="2">C129</strain>
    </source>
</reference>
<dbReference type="OrthoDB" id="9986793at2759"/>
<name>E2A0H4_CAMFO</name>
<sequence>RQLSAVSGISRTSIRRILKHHKFHPYKIKLLQELNEDDFDRRLQFCEVMSERITNNPNFLFNICFSDECSFFLNGTVNRHNCRYWAESNPSIFYETHTQHPKKLNVWTDIFGD</sequence>
<feature type="non-terminal residue" evidence="1">
    <location>
        <position position="113"/>
    </location>
</feature>
<feature type="non-terminal residue" evidence="1">
    <location>
        <position position="1"/>
    </location>
</feature>
<dbReference type="Gene3D" id="3.30.420.10">
    <property type="entry name" value="Ribonuclease H-like superfamily/Ribonuclease H"/>
    <property type="match status" value="1"/>
</dbReference>